<evidence type="ECO:0008006" key="4">
    <source>
        <dbReference type="Google" id="ProtNLM"/>
    </source>
</evidence>
<proteinExistence type="predicted"/>
<keyword evidence="1" id="KW-0472">Membrane</keyword>
<dbReference type="PANTHER" id="PTHR41913:SF1">
    <property type="entry name" value="DUF1684 DOMAIN-CONTAINING PROTEIN"/>
    <property type="match status" value="1"/>
</dbReference>
<feature type="transmembrane region" description="Helical" evidence="1">
    <location>
        <begin position="12"/>
        <end position="30"/>
    </location>
</feature>
<gene>
    <name evidence="2" type="ORF">SAMN04489724_4407</name>
</gene>
<dbReference type="Pfam" id="PF07920">
    <property type="entry name" value="DUF1684"/>
    <property type="match status" value="1"/>
</dbReference>
<organism evidence="2 3">
    <name type="scientific">Algoriphagus locisalis</name>
    <dbReference type="NCBI Taxonomy" id="305507"/>
    <lineage>
        <taxon>Bacteria</taxon>
        <taxon>Pseudomonadati</taxon>
        <taxon>Bacteroidota</taxon>
        <taxon>Cytophagia</taxon>
        <taxon>Cytophagales</taxon>
        <taxon>Cyclobacteriaceae</taxon>
        <taxon>Algoriphagus</taxon>
    </lineage>
</organism>
<name>A0A1I7DUN0_9BACT</name>
<evidence type="ECO:0000313" key="2">
    <source>
        <dbReference type="EMBL" id="SFU15397.1"/>
    </source>
</evidence>
<keyword evidence="3" id="KW-1185">Reference proteome</keyword>
<accession>A0A1I7DUN0</accession>
<sequence length="212" mass="24387">MTVHSDFMKNNTIILLIISVVVLAAVVYTLTGTESPEDYIERIEAERERQFKFIRFNFESPLTDEQKASFTKLNFYPIDPTYKVKARMVPIEDRKVREVPLTDGTKEKYIEHSWAEFELNGKSEKLLLLQAMNEPDKRNFFLAFADATSAEETYGGGRYINARQDGKNSITIDFNLAYNPYCAYNPDYGCPLPPKENLLDIAIPVGEKNYDK</sequence>
<dbReference type="EMBL" id="FPBF01000008">
    <property type="protein sequence ID" value="SFU15397.1"/>
    <property type="molecule type" value="Genomic_DNA"/>
</dbReference>
<keyword evidence="1" id="KW-1133">Transmembrane helix</keyword>
<reference evidence="3" key="1">
    <citation type="submission" date="2016-10" db="EMBL/GenBank/DDBJ databases">
        <authorList>
            <person name="Varghese N."/>
            <person name="Submissions S."/>
        </authorList>
    </citation>
    <scope>NUCLEOTIDE SEQUENCE [LARGE SCALE GENOMIC DNA]</scope>
    <source>
        <strain evidence="3">DSM 23445</strain>
    </source>
</reference>
<dbReference type="Proteomes" id="UP000199673">
    <property type="component" value="Unassembled WGS sequence"/>
</dbReference>
<keyword evidence="1" id="KW-0812">Transmembrane</keyword>
<evidence type="ECO:0000256" key="1">
    <source>
        <dbReference type="SAM" id="Phobius"/>
    </source>
</evidence>
<dbReference type="InterPro" id="IPR012467">
    <property type="entry name" value="DUF1684"/>
</dbReference>
<protein>
    <recommendedName>
        <fullName evidence="4">DUF1684 domain-containing protein</fullName>
    </recommendedName>
</protein>
<dbReference type="AlphaFoldDB" id="A0A1I7DUN0"/>
<dbReference type="PANTHER" id="PTHR41913">
    <property type="entry name" value="DUF1684 DOMAIN-CONTAINING PROTEIN"/>
    <property type="match status" value="1"/>
</dbReference>
<evidence type="ECO:0000313" key="3">
    <source>
        <dbReference type="Proteomes" id="UP000199673"/>
    </source>
</evidence>
<dbReference type="STRING" id="305507.SAMN04489724_4407"/>